<gene>
    <name evidence="1" type="ORF">O3G_MSEX014887</name>
</gene>
<reference evidence="1" key="1">
    <citation type="journal article" date="2016" name="Insect Biochem. Mol. Biol.">
        <title>Multifaceted biological insights from a draft genome sequence of the tobacco hornworm moth, Manduca sexta.</title>
        <authorList>
            <person name="Kanost M.R."/>
            <person name="Arrese E.L."/>
            <person name="Cao X."/>
            <person name="Chen Y.R."/>
            <person name="Chellapilla S."/>
            <person name="Goldsmith M.R."/>
            <person name="Grosse-Wilde E."/>
            <person name="Heckel D.G."/>
            <person name="Herndon N."/>
            <person name="Jiang H."/>
            <person name="Papanicolaou A."/>
            <person name="Qu J."/>
            <person name="Soulages J.L."/>
            <person name="Vogel H."/>
            <person name="Walters J."/>
            <person name="Waterhouse R.M."/>
            <person name="Ahn S.J."/>
            <person name="Almeida F.C."/>
            <person name="An C."/>
            <person name="Aqrawi P."/>
            <person name="Bretschneider A."/>
            <person name="Bryant W.B."/>
            <person name="Bucks S."/>
            <person name="Chao H."/>
            <person name="Chevignon G."/>
            <person name="Christen J.M."/>
            <person name="Clarke D.F."/>
            <person name="Dittmer N.T."/>
            <person name="Ferguson L.C.F."/>
            <person name="Garavelou S."/>
            <person name="Gordon K.H.J."/>
            <person name="Gunaratna R.T."/>
            <person name="Han Y."/>
            <person name="Hauser F."/>
            <person name="He Y."/>
            <person name="Heidel-Fischer H."/>
            <person name="Hirsh A."/>
            <person name="Hu Y."/>
            <person name="Jiang H."/>
            <person name="Kalra D."/>
            <person name="Klinner C."/>
            <person name="Konig C."/>
            <person name="Kovar C."/>
            <person name="Kroll A.R."/>
            <person name="Kuwar S.S."/>
            <person name="Lee S.L."/>
            <person name="Lehman R."/>
            <person name="Li K."/>
            <person name="Li Z."/>
            <person name="Liang H."/>
            <person name="Lovelace S."/>
            <person name="Lu Z."/>
            <person name="Mansfield J.H."/>
            <person name="McCulloch K.J."/>
            <person name="Mathew T."/>
            <person name="Morton B."/>
            <person name="Muzny D.M."/>
            <person name="Neunemann D."/>
            <person name="Ongeri F."/>
            <person name="Pauchet Y."/>
            <person name="Pu L.L."/>
            <person name="Pyrousis I."/>
            <person name="Rao X.J."/>
            <person name="Redding A."/>
            <person name="Roesel C."/>
            <person name="Sanchez-Gracia A."/>
            <person name="Schaack S."/>
            <person name="Shukla A."/>
            <person name="Tetreau G."/>
            <person name="Wang Y."/>
            <person name="Xiong G.H."/>
            <person name="Traut W."/>
            <person name="Walsh T.K."/>
            <person name="Worley K.C."/>
            <person name="Wu D."/>
            <person name="Wu W."/>
            <person name="Wu Y.Q."/>
            <person name="Zhang X."/>
            <person name="Zou Z."/>
            <person name="Zucker H."/>
            <person name="Briscoe A.D."/>
            <person name="Burmester T."/>
            <person name="Clem R.J."/>
            <person name="Feyereisen R."/>
            <person name="Grimmelikhuijzen C.J.P."/>
            <person name="Hamodrakas S.J."/>
            <person name="Hansson B.S."/>
            <person name="Huguet E."/>
            <person name="Jermiin L.S."/>
            <person name="Lan Q."/>
            <person name="Lehman H.K."/>
            <person name="Lorenzen M."/>
            <person name="Merzendorfer H."/>
            <person name="Michalopoulos I."/>
            <person name="Morton D.B."/>
            <person name="Muthukrishnan S."/>
            <person name="Oakeshott J.G."/>
            <person name="Palmer W."/>
            <person name="Park Y."/>
            <person name="Passarelli A.L."/>
            <person name="Rozas J."/>
            <person name="Schwartz L.M."/>
            <person name="Smith W."/>
            <person name="Southgate A."/>
            <person name="Vilcinskas A."/>
            <person name="Vogt R."/>
            <person name="Wang P."/>
            <person name="Werren J."/>
            <person name="Yu X.Q."/>
            <person name="Zhou J.J."/>
            <person name="Brown S.J."/>
            <person name="Scherer S.E."/>
            <person name="Richards S."/>
            <person name="Blissard G.W."/>
        </authorList>
    </citation>
    <scope>NUCLEOTIDE SEQUENCE</scope>
</reference>
<organism evidence="1 2">
    <name type="scientific">Manduca sexta</name>
    <name type="common">Tobacco hawkmoth</name>
    <name type="synonym">Tobacco hornworm</name>
    <dbReference type="NCBI Taxonomy" id="7130"/>
    <lineage>
        <taxon>Eukaryota</taxon>
        <taxon>Metazoa</taxon>
        <taxon>Ecdysozoa</taxon>
        <taxon>Arthropoda</taxon>
        <taxon>Hexapoda</taxon>
        <taxon>Insecta</taxon>
        <taxon>Pterygota</taxon>
        <taxon>Neoptera</taxon>
        <taxon>Endopterygota</taxon>
        <taxon>Lepidoptera</taxon>
        <taxon>Glossata</taxon>
        <taxon>Ditrysia</taxon>
        <taxon>Bombycoidea</taxon>
        <taxon>Sphingidae</taxon>
        <taxon>Sphinginae</taxon>
        <taxon>Sphingini</taxon>
        <taxon>Manduca</taxon>
    </lineage>
</organism>
<name>A0A921ZXF9_MANSE</name>
<accession>A0A921ZXF9</accession>
<keyword evidence="2" id="KW-1185">Reference proteome</keyword>
<reference evidence="1" key="2">
    <citation type="submission" date="2020-12" db="EMBL/GenBank/DDBJ databases">
        <authorList>
            <person name="Kanost M."/>
        </authorList>
    </citation>
    <scope>NUCLEOTIDE SEQUENCE</scope>
</reference>
<dbReference type="Proteomes" id="UP000791440">
    <property type="component" value="Unassembled WGS sequence"/>
</dbReference>
<protein>
    <submittedName>
        <fullName evidence="1">Uncharacterized protein</fullName>
    </submittedName>
</protein>
<comment type="caution">
    <text evidence="1">The sequence shown here is derived from an EMBL/GenBank/DDBJ whole genome shotgun (WGS) entry which is preliminary data.</text>
</comment>
<proteinExistence type="predicted"/>
<evidence type="ECO:0000313" key="2">
    <source>
        <dbReference type="Proteomes" id="UP000791440"/>
    </source>
</evidence>
<dbReference type="AlphaFoldDB" id="A0A921ZXF9"/>
<sequence>MDCRGGVFVLQYDCAENTEVLGSIPGSGSDRYWIFLLSMNYQPKVWNLWPIYVYSAWGARTRLCVCARVCVCARMSVRARVCARTCVCARVCVIVCVRARVQKLSLNIKIKYPH</sequence>
<dbReference type="EMBL" id="JH669333">
    <property type="protein sequence ID" value="KAG6465023.1"/>
    <property type="molecule type" value="Genomic_DNA"/>
</dbReference>
<evidence type="ECO:0000313" key="1">
    <source>
        <dbReference type="EMBL" id="KAG6465023.1"/>
    </source>
</evidence>